<feature type="region of interest" description="Disordered" evidence="1">
    <location>
        <begin position="77"/>
        <end position="97"/>
    </location>
</feature>
<evidence type="ECO:0000313" key="2">
    <source>
        <dbReference type="EMBL" id="CAD7445294.1"/>
    </source>
</evidence>
<name>A0A7R9F3D4_9NEOP</name>
<organism evidence="2">
    <name type="scientific">Timema bartmani</name>
    <dbReference type="NCBI Taxonomy" id="61472"/>
    <lineage>
        <taxon>Eukaryota</taxon>
        <taxon>Metazoa</taxon>
        <taxon>Ecdysozoa</taxon>
        <taxon>Arthropoda</taxon>
        <taxon>Hexapoda</taxon>
        <taxon>Insecta</taxon>
        <taxon>Pterygota</taxon>
        <taxon>Neoptera</taxon>
        <taxon>Polyneoptera</taxon>
        <taxon>Phasmatodea</taxon>
        <taxon>Timematodea</taxon>
        <taxon>Timematoidea</taxon>
        <taxon>Timematidae</taxon>
        <taxon>Timema</taxon>
    </lineage>
</organism>
<accession>A0A7R9F3D4</accession>
<feature type="compositionally biased region" description="Basic and acidic residues" evidence="1">
    <location>
        <begin position="77"/>
        <end position="95"/>
    </location>
</feature>
<feature type="region of interest" description="Disordered" evidence="1">
    <location>
        <begin position="1"/>
        <end position="36"/>
    </location>
</feature>
<proteinExistence type="predicted"/>
<evidence type="ECO:0000256" key="1">
    <source>
        <dbReference type="SAM" id="MobiDB-lite"/>
    </source>
</evidence>
<sequence length="307" mass="34273">MSQRLQVKRLKRSSLRGQASHNTTQQQIAEQQTTHELSPRNLAWSKKMSGCHGNHPVMYTEFSLTKIILELEHDLKEDQGGGKSRLPRERERENKSGGLMEPELAKGRKIKQLPVILRIDGVSRVTCSHTWSQGLVQGAAAHFVTIRTVVHSITSSWQVTLYLSSPVKGLTWITPSIVHTDFTPNLLIAACMSLNLSAVRSSRIGVPLPFNNFFLRNTSPLTRCGQKVAGRRKRLGMRHGACGHKDQSNMIGFTASAALKGIKDTKLVTCKIKACMLKPVYTVMFSLRQKPCPTDRPTTRLCYTPMS</sequence>
<protein>
    <submittedName>
        <fullName evidence="2">Uncharacterized protein</fullName>
    </submittedName>
</protein>
<dbReference type="EMBL" id="OD567196">
    <property type="protein sequence ID" value="CAD7445294.1"/>
    <property type="molecule type" value="Genomic_DNA"/>
</dbReference>
<reference evidence="2" key="1">
    <citation type="submission" date="2020-11" db="EMBL/GenBank/DDBJ databases">
        <authorList>
            <person name="Tran Van P."/>
        </authorList>
    </citation>
    <scope>NUCLEOTIDE SEQUENCE</scope>
</reference>
<feature type="compositionally biased region" description="Low complexity" evidence="1">
    <location>
        <begin position="23"/>
        <end position="34"/>
    </location>
</feature>
<dbReference type="AlphaFoldDB" id="A0A7R9F3D4"/>
<gene>
    <name evidence="2" type="ORF">TBIB3V08_LOCUS7649</name>
</gene>
<feature type="compositionally biased region" description="Basic residues" evidence="1">
    <location>
        <begin position="1"/>
        <end position="14"/>
    </location>
</feature>